<accession>A0A562PH74</accession>
<evidence type="ECO:0000313" key="4">
    <source>
        <dbReference type="Proteomes" id="UP000254518"/>
    </source>
</evidence>
<dbReference type="GO" id="GO:0032451">
    <property type="term" value="F:demethylase activity"/>
    <property type="evidence" value="ECO:0007669"/>
    <property type="project" value="TreeGrafter"/>
</dbReference>
<dbReference type="EMBL" id="QQBA01000029">
    <property type="protein sequence ID" value="RDI49450.1"/>
    <property type="molecule type" value="Genomic_DNA"/>
</dbReference>
<dbReference type="OrthoDB" id="278699at2"/>
<dbReference type="PANTHER" id="PTHR12463">
    <property type="entry name" value="OXYGENASE-RELATED"/>
    <property type="match status" value="1"/>
</dbReference>
<evidence type="ECO:0000313" key="3">
    <source>
        <dbReference type="EMBL" id="TWI43590.1"/>
    </source>
</evidence>
<name>A0A562PH74_9FLAO</name>
<evidence type="ECO:0000313" key="5">
    <source>
        <dbReference type="Proteomes" id="UP000321392"/>
    </source>
</evidence>
<proteinExistence type="predicted"/>
<dbReference type="InterPro" id="IPR027450">
    <property type="entry name" value="AlkB-like"/>
</dbReference>
<dbReference type="Pfam" id="PF13532">
    <property type="entry name" value="2OG-FeII_Oxy_2"/>
    <property type="match status" value="1"/>
</dbReference>
<reference evidence="3" key="3">
    <citation type="submission" date="2019-07" db="EMBL/GenBank/DDBJ databases">
        <authorList>
            <person name="Whitman W."/>
            <person name="Huntemann M."/>
            <person name="Clum A."/>
            <person name="Pillay M."/>
            <person name="Palaniappan K."/>
            <person name="Varghese N."/>
            <person name="Mikhailova N."/>
            <person name="Stamatis D."/>
            <person name="Reddy T."/>
            <person name="Daum C."/>
            <person name="Shapiro N."/>
            <person name="Ivanova N."/>
            <person name="Kyrpides N."/>
            <person name="Woyke T."/>
        </authorList>
    </citation>
    <scope>NUCLEOTIDE SEQUENCE</scope>
    <source>
        <strain evidence="3">CGMCC 1.5380</strain>
    </source>
</reference>
<dbReference type="InterPro" id="IPR005123">
    <property type="entry name" value="Oxoglu/Fe-dep_dioxygenase_dom"/>
</dbReference>
<keyword evidence="4" id="KW-1185">Reference proteome</keyword>
<dbReference type="AlphaFoldDB" id="A0A562PH74"/>
<protein>
    <submittedName>
        <fullName evidence="3">Alkylated DNA repair dioxygenase AlkB</fullName>
    </submittedName>
</protein>
<sequence length="207" mass="24589">MQTDLFGNRNKTNRECSLELIEKIQGLELHFDFINKMEETELLHFIDNSKWLNDLTRRVQHYGYKYDYKARKINNSFFLGELPVWLKTLAQNIYERKLIDFIPDQAIINEYESGQGISPHIDCEPCFGDTIISLSLGSTCVMNFEKEPNSKNKIEVFVEPRTLLIMKNESRFNYYHGIPQRKSDKYNNDTFKRDRRVSITFRKVILD</sequence>
<dbReference type="SUPFAM" id="SSF51197">
    <property type="entry name" value="Clavaminate synthase-like"/>
    <property type="match status" value="1"/>
</dbReference>
<dbReference type="GO" id="GO:0070988">
    <property type="term" value="P:demethylation"/>
    <property type="evidence" value="ECO:0007669"/>
    <property type="project" value="InterPro"/>
</dbReference>
<comment type="caution">
    <text evidence="3">The sequence shown here is derived from an EMBL/GenBank/DDBJ whole genome shotgun (WGS) entry which is preliminary data.</text>
</comment>
<reference evidence="3 5" key="1">
    <citation type="journal article" date="2015" name="Stand. Genomic Sci.">
        <title>Genomic Encyclopedia of Bacterial and Archaeal Type Strains, Phase III: the genomes of soil and plant-associated and newly described type strains.</title>
        <authorList>
            <person name="Whitman W.B."/>
            <person name="Woyke T."/>
            <person name="Klenk H.P."/>
            <person name="Zhou Y."/>
            <person name="Lilburn T.G."/>
            <person name="Beck B.J."/>
            <person name="De Vos P."/>
            <person name="Vandamme P."/>
            <person name="Eisen J.A."/>
            <person name="Garrity G."/>
            <person name="Hugenholtz P."/>
            <person name="Kyrpides N.C."/>
        </authorList>
    </citation>
    <scope>NUCLEOTIDE SEQUENCE [LARGE SCALE GENOMIC DNA]</scope>
    <source>
        <strain evidence="3 5">CGMCC 1.5380</strain>
    </source>
</reference>
<keyword evidence="3" id="KW-0223">Dioxygenase</keyword>
<dbReference type="RefSeq" id="WP_114755372.1">
    <property type="nucleotide sequence ID" value="NZ_QQBA01000029.1"/>
</dbReference>
<dbReference type="GO" id="GO:0051213">
    <property type="term" value="F:dioxygenase activity"/>
    <property type="evidence" value="ECO:0007669"/>
    <property type="project" value="UniProtKB-KW"/>
</dbReference>
<dbReference type="Proteomes" id="UP000321392">
    <property type="component" value="Unassembled WGS sequence"/>
</dbReference>
<dbReference type="Gene3D" id="2.60.120.590">
    <property type="entry name" value="Alpha-ketoglutarate-dependent dioxygenase AlkB-like"/>
    <property type="match status" value="1"/>
</dbReference>
<dbReference type="InterPro" id="IPR037151">
    <property type="entry name" value="AlkB-like_sf"/>
</dbReference>
<dbReference type="InterPro" id="IPR032857">
    <property type="entry name" value="ALKBH4"/>
</dbReference>
<gene>
    <name evidence="2" type="ORF">DFR66_1294</name>
    <name evidence="3" type="ORF">IQ02_02884</name>
</gene>
<organism evidence="3 5">
    <name type="scientific">Flavobacterium glaciei</name>
    <dbReference type="NCBI Taxonomy" id="386300"/>
    <lineage>
        <taxon>Bacteria</taxon>
        <taxon>Pseudomonadati</taxon>
        <taxon>Bacteroidota</taxon>
        <taxon>Flavobacteriia</taxon>
        <taxon>Flavobacteriales</taxon>
        <taxon>Flavobacteriaceae</taxon>
        <taxon>Flavobacterium</taxon>
    </lineage>
</organism>
<evidence type="ECO:0000259" key="1">
    <source>
        <dbReference type="PROSITE" id="PS51471"/>
    </source>
</evidence>
<evidence type="ECO:0000313" key="2">
    <source>
        <dbReference type="EMBL" id="RDI49450.1"/>
    </source>
</evidence>
<feature type="domain" description="Fe2OG dioxygenase" evidence="1">
    <location>
        <begin position="102"/>
        <end position="205"/>
    </location>
</feature>
<dbReference type="PANTHER" id="PTHR12463:SF1">
    <property type="entry name" value="2-OXOGLUTARATE AND FE-DEPENDENT OXYGENASE FAMILY PROTEIN"/>
    <property type="match status" value="1"/>
</dbReference>
<reference evidence="2 4" key="2">
    <citation type="submission" date="2018-07" db="EMBL/GenBank/DDBJ databases">
        <title>Genomic Encyclopedia of Type Strains, Phase IV (KMG-IV): sequencing the most valuable type-strain genomes for metagenomic binning, comparative biology and taxonomic classification.</title>
        <authorList>
            <person name="Goeker M."/>
        </authorList>
    </citation>
    <scope>NUCLEOTIDE SEQUENCE [LARGE SCALE GENOMIC DNA]</scope>
    <source>
        <strain evidence="2 4">DSM 19728</strain>
    </source>
</reference>
<dbReference type="Proteomes" id="UP000254518">
    <property type="component" value="Unassembled WGS sequence"/>
</dbReference>
<dbReference type="PROSITE" id="PS51471">
    <property type="entry name" value="FE2OG_OXY"/>
    <property type="match status" value="1"/>
</dbReference>
<dbReference type="EMBL" id="VLKX01000033">
    <property type="protein sequence ID" value="TWI43590.1"/>
    <property type="molecule type" value="Genomic_DNA"/>
</dbReference>
<keyword evidence="3" id="KW-0560">Oxidoreductase</keyword>